<dbReference type="InterPro" id="IPR013595">
    <property type="entry name" value="Pept_S33_TAP-like_C"/>
</dbReference>
<dbReference type="SUPFAM" id="SSF53474">
    <property type="entry name" value="alpha/beta-Hydrolases"/>
    <property type="match status" value="1"/>
</dbReference>
<dbReference type="InterPro" id="IPR029058">
    <property type="entry name" value="AB_hydrolase_fold"/>
</dbReference>
<dbReference type="Gene3D" id="3.40.50.1820">
    <property type="entry name" value="alpha/beta hydrolase"/>
    <property type="match status" value="1"/>
</dbReference>
<comment type="similarity">
    <text evidence="1">Belongs to the peptidase S33 family.</text>
</comment>
<gene>
    <name evidence="7" type="ORF">FKG95_15940</name>
</gene>
<sequence>MPLPARLPSGRRPVSFSSGPSGRRRLRRGSWLPAILSALLLIAGFASYVAFYSAAPTEPGFHAQACWFDTDIVGDADCGTLVVRENRQRPDSRTIGLPIVILRAQGEEAERGRTREPIFYLTGGPGDRFPFSSQQDMDSWSLWRKDFPPEHDLILVGPRGTGRHAVDFGCPEMRKAAISAGAHRPGEPPPDSRALAVEAVTACARRLQSEGVDLTAYNSRESAADIAELRQALEIETAVLYGVSYGTRWALSILRYHPEGIAAAILDGLVPPEAAEGLEVAAFYRESLQQVFDDCAAHSVCRHQFGDVERRYERLREGLKARPLKLPLENYLDGDELSALGDAEGRSISFDDTWFGWLLFDAIMDRDVPFLIPLLIDDLEQKRFATLNARLRESLLLILESQAYNSWAIYLSHICRDEAAFETPEAVAAAARTAGDLAFMVEDYAPNYLCALWPSGKADPVENQPVRSAVPTLLLSGRFDPLTPPALAQRAAAHLSNSYLYTLAEKGHGALYDNACAQHLVRSFLRSFKRPTQTRCEPQDLAVSAGN</sequence>
<evidence type="ECO:0000259" key="6">
    <source>
        <dbReference type="Pfam" id="PF08386"/>
    </source>
</evidence>
<keyword evidence="5" id="KW-0472">Membrane</keyword>
<dbReference type="PANTHER" id="PTHR43248">
    <property type="entry name" value="2-SUCCINYL-6-HYDROXY-2,4-CYCLOHEXADIENE-1-CARBOXYLATE SYNTHASE"/>
    <property type="match status" value="1"/>
</dbReference>
<keyword evidence="5" id="KW-0812">Transmembrane</keyword>
<evidence type="ECO:0000313" key="7">
    <source>
        <dbReference type="EMBL" id="TQV79154.1"/>
    </source>
</evidence>
<keyword evidence="8" id="KW-1185">Reference proteome</keyword>
<keyword evidence="2" id="KW-0732">Signal</keyword>
<organism evidence="7 8">
    <name type="scientific">Denitrobaculum tricleocarpae</name>
    <dbReference type="NCBI Taxonomy" id="2591009"/>
    <lineage>
        <taxon>Bacteria</taxon>
        <taxon>Pseudomonadati</taxon>
        <taxon>Pseudomonadota</taxon>
        <taxon>Alphaproteobacteria</taxon>
        <taxon>Rhodospirillales</taxon>
        <taxon>Rhodospirillaceae</taxon>
        <taxon>Denitrobaculum</taxon>
    </lineage>
</organism>
<comment type="caution">
    <text evidence="7">The sequence shown here is derived from an EMBL/GenBank/DDBJ whole genome shotgun (WGS) entry which is preliminary data.</text>
</comment>
<dbReference type="AlphaFoldDB" id="A0A545TPL4"/>
<dbReference type="OrthoDB" id="613638at2"/>
<evidence type="ECO:0000256" key="3">
    <source>
        <dbReference type="ARBA" id="ARBA00022801"/>
    </source>
</evidence>
<evidence type="ECO:0000313" key="8">
    <source>
        <dbReference type="Proteomes" id="UP000315252"/>
    </source>
</evidence>
<evidence type="ECO:0000256" key="2">
    <source>
        <dbReference type="ARBA" id="ARBA00022729"/>
    </source>
</evidence>
<evidence type="ECO:0000256" key="1">
    <source>
        <dbReference type="ARBA" id="ARBA00010088"/>
    </source>
</evidence>
<proteinExistence type="inferred from homology"/>
<dbReference type="EMBL" id="VHSH01000005">
    <property type="protein sequence ID" value="TQV79154.1"/>
    <property type="molecule type" value="Genomic_DNA"/>
</dbReference>
<dbReference type="PANTHER" id="PTHR43248:SF29">
    <property type="entry name" value="TRIPEPTIDYL AMINOPEPTIDASE"/>
    <property type="match status" value="1"/>
</dbReference>
<dbReference type="GO" id="GO:0016787">
    <property type="term" value="F:hydrolase activity"/>
    <property type="evidence" value="ECO:0007669"/>
    <property type="project" value="UniProtKB-KW"/>
</dbReference>
<feature type="domain" description="Peptidase S33 tripeptidyl aminopeptidase-like C-terminal" evidence="6">
    <location>
        <begin position="447"/>
        <end position="535"/>
    </location>
</feature>
<evidence type="ECO:0000256" key="5">
    <source>
        <dbReference type="SAM" id="Phobius"/>
    </source>
</evidence>
<dbReference type="Pfam" id="PF08386">
    <property type="entry name" value="Abhydrolase_4"/>
    <property type="match status" value="1"/>
</dbReference>
<evidence type="ECO:0000256" key="4">
    <source>
        <dbReference type="SAM" id="MobiDB-lite"/>
    </source>
</evidence>
<reference evidence="7 8" key="1">
    <citation type="submission" date="2019-06" db="EMBL/GenBank/DDBJ databases">
        <title>Whole genome sequence for Rhodospirillaceae sp. R148.</title>
        <authorList>
            <person name="Wang G."/>
        </authorList>
    </citation>
    <scope>NUCLEOTIDE SEQUENCE [LARGE SCALE GENOMIC DNA]</scope>
    <source>
        <strain evidence="7 8">R148</strain>
    </source>
</reference>
<keyword evidence="3 7" id="KW-0378">Hydrolase</keyword>
<dbReference type="Proteomes" id="UP000315252">
    <property type="component" value="Unassembled WGS sequence"/>
</dbReference>
<feature type="compositionally biased region" description="Low complexity" evidence="4">
    <location>
        <begin position="8"/>
        <end position="21"/>
    </location>
</feature>
<name>A0A545TPL4_9PROT</name>
<accession>A0A545TPL4</accession>
<protein>
    <submittedName>
        <fullName evidence="7">Alpha/beta hydrolase</fullName>
    </submittedName>
</protein>
<dbReference type="InterPro" id="IPR051601">
    <property type="entry name" value="Serine_prot/Carboxylest_S33"/>
</dbReference>
<feature type="region of interest" description="Disordered" evidence="4">
    <location>
        <begin position="1"/>
        <end position="25"/>
    </location>
</feature>
<keyword evidence="5" id="KW-1133">Transmembrane helix</keyword>
<feature type="transmembrane region" description="Helical" evidence="5">
    <location>
        <begin position="31"/>
        <end position="51"/>
    </location>
</feature>